<dbReference type="EC" id="3.2.1.177" evidence="5"/>
<dbReference type="SUPFAM" id="SSF51445">
    <property type="entry name" value="(Trans)glycosidases"/>
    <property type="match status" value="1"/>
</dbReference>
<dbReference type="CDD" id="cd14752">
    <property type="entry name" value="GH31_N"/>
    <property type="match status" value="1"/>
</dbReference>
<dbReference type="InterPro" id="IPR017853">
    <property type="entry name" value="GH"/>
</dbReference>
<keyword evidence="12" id="KW-1185">Reference proteome</keyword>
<dbReference type="Pfam" id="PF21365">
    <property type="entry name" value="Glyco_hydro_31_3rd"/>
    <property type="match status" value="1"/>
</dbReference>
<name>A0A068NW04_FIMGI</name>
<dbReference type="PANTHER" id="PTHR43053:SF4">
    <property type="entry name" value="MYOGENESIS-REGULATING GLYCOSIDASE"/>
    <property type="match status" value="1"/>
</dbReference>
<evidence type="ECO:0000256" key="1">
    <source>
        <dbReference type="ARBA" id="ARBA00007806"/>
    </source>
</evidence>
<dbReference type="KEGG" id="fgi:OP10G_2421"/>
<dbReference type="CDD" id="cd06593">
    <property type="entry name" value="GH31_xylosidase_YicI"/>
    <property type="match status" value="1"/>
</dbReference>
<feature type="compositionally biased region" description="Basic and acidic residues" evidence="7">
    <location>
        <begin position="80"/>
        <end position="90"/>
    </location>
</feature>
<dbReference type="EMBL" id="CP007139">
    <property type="protein sequence ID" value="AIE85789.1"/>
    <property type="molecule type" value="Genomic_DNA"/>
</dbReference>
<dbReference type="SUPFAM" id="SSF51011">
    <property type="entry name" value="Glycosyl hydrolase domain"/>
    <property type="match status" value="1"/>
</dbReference>
<comment type="catalytic activity">
    <reaction evidence="4">
        <text>Hydrolysis of terminal, non-reducing alpha-D-xylose residues with release of alpha-D-xylose.</text>
        <dbReference type="EC" id="3.2.1.177"/>
    </reaction>
</comment>
<dbReference type="RefSeq" id="WP_025225651.1">
    <property type="nucleotide sequence ID" value="NZ_CP007139.1"/>
</dbReference>
<dbReference type="AlphaFoldDB" id="A0A068NW04"/>
<comment type="similarity">
    <text evidence="1 6">Belongs to the glycosyl hydrolase 31 family.</text>
</comment>
<evidence type="ECO:0000313" key="11">
    <source>
        <dbReference type="EMBL" id="AIE85789.1"/>
    </source>
</evidence>
<organism evidence="11 12">
    <name type="scientific">Fimbriimonas ginsengisoli Gsoil 348</name>
    <dbReference type="NCBI Taxonomy" id="661478"/>
    <lineage>
        <taxon>Bacteria</taxon>
        <taxon>Bacillati</taxon>
        <taxon>Armatimonadota</taxon>
        <taxon>Fimbriimonadia</taxon>
        <taxon>Fimbriimonadales</taxon>
        <taxon>Fimbriimonadaceae</taxon>
        <taxon>Fimbriimonas</taxon>
    </lineage>
</organism>
<dbReference type="SUPFAM" id="SSF74650">
    <property type="entry name" value="Galactose mutarotase-like"/>
    <property type="match status" value="1"/>
</dbReference>
<dbReference type="InterPro" id="IPR025887">
    <property type="entry name" value="Glyco_hydro_31_N_dom"/>
</dbReference>
<dbReference type="InterPro" id="IPR048395">
    <property type="entry name" value="Glyco_hydro_31_C"/>
</dbReference>
<dbReference type="GO" id="GO:0005975">
    <property type="term" value="P:carbohydrate metabolic process"/>
    <property type="evidence" value="ECO:0007669"/>
    <property type="project" value="InterPro"/>
</dbReference>
<evidence type="ECO:0000259" key="8">
    <source>
        <dbReference type="Pfam" id="PF01055"/>
    </source>
</evidence>
<dbReference type="InterPro" id="IPR011013">
    <property type="entry name" value="Gal_mutarotase_sf_dom"/>
</dbReference>
<feature type="region of interest" description="Disordered" evidence="7">
    <location>
        <begin position="80"/>
        <end position="110"/>
    </location>
</feature>
<dbReference type="FunFam" id="3.20.20.80:FF:000053">
    <property type="entry name" value="Alpha-xylosidase YicI"/>
    <property type="match status" value="1"/>
</dbReference>
<dbReference type="NCBIfam" id="NF007940">
    <property type="entry name" value="PRK10658.1"/>
    <property type="match status" value="1"/>
</dbReference>
<dbReference type="STRING" id="661478.OP10G_2421"/>
<dbReference type="GO" id="GO:0061634">
    <property type="term" value="F:alpha-D-xyloside xylohydrolase"/>
    <property type="evidence" value="ECO:0007669"/>
    <property type="project" value="UniProtKB-EC"/>
</dbReference>
<dbReference type="PANTHER" id="PTHR43053">
    <property type="entry name" value="GLYCOSIDASE FAMILY 31"/>
    <property type="match status" value="1"/>
</dbReference>
<evidence type="ECO:0000256" key="2">
    <source>
        <dbReference type="ARBA" id="ARBA00022801"/>
    </source>
</evidence>
<dbReference type="Pfam" id="PF13802">
    <property type="entry name" value="Gal_mutarotas_2"/>
    <property type="match status" value="1"/>
</dbReference>
<dbReference type="Gene3D" id="2.60.40.1180">
    <property type="entry name" value="Golgi alpha-mannosidase II"/>
    <property type="match status" value="2"/>
</dbReference>
<evidence type="ECO:0000256" key="5">
    <source>
        <dbReference type="ARBA" id="ARBA00066962"/>
    </source>
</evidence>
<dbReference type="InterPro" id="IPR000322">
    <property type="entry name" value="Glyco_hydro_31_TIM"/>
</dbReference>
<evidence type="ECO:0000256" key="6">
    <source>
        <dbReference type="RuleBase" id="RU361185"/>
    </source>
</evidence>
<evidence type="ECO:0000259" key="9">
    <source>
        <dbReference type="Pfam" id="PF13802"/>
    </source>
</evidence>
<dbReference type="GO" id="GO:0030246">
    <property type="term" value="F:carbohydrate binding"/>
    <property type="evidence" value="ECO:0007669"/>
    <property type="project" value="InterPro"/>
</dbReference>
<evidence type="ECO:0000313" key="12">
    <source>
        <dbReference type="Proteomes" id="UP000027982"/>
    </source>
</evidence>
<proteinExistence type="inferred from homology"/>
<dbReference type="Pfam" id="PF01055">
    <property type="entry name" value="Glyco_hydro_31_2nd"/>
    <property type="match status" value="1"/>
</dbReference>
<evidence type="ECO:0000259" key="10">
    <source>
        <dbReference type="Pfam" id="PF21365"/>
    </source>
</evidence>
<keyword evidence="2 6" id="KW-0378">Hydrolase</keyword>
<feature type="domain" description="Glycosyl hydrolase family 31 C-terminal" evidence="10">
    <location>
        <begin position="594"/>
        <end position="678"/>
    </location>
</feature>
<feature type="domain" description="Glycoside hydrolase family 31 N-terminal" evidence="9">
    <location>
        <begin position="54"/>
        <end position="231"/>
    </location>
</feature>
<dbReference type="InterPro" id="IPR050985">
    <property type="entry name" value="Alpha-glycosidase_related"/>
</dbReference>
<dbReference type="OrthoDB" id="176168at2"/>
<sequence length="771" mass="84781">MKFTDGNWMMRKGVRAAYAAEAYEVRAGAEEVTVLAPTSNIRHRGDTLGGPVLTVRLSAPMDGVIRVRISHFEGGVDRGPHFKLFPDAEGRTPSPPTPSPSSAHTSEEGEGAHAVILTSGPLSVRVPKTGWAIEFVADGKVITRSPGRSTALMTVDEDKKYIQDQLLLGVGENVYGLGERFTAFVKNGQTVDIWNQDGGTNSEQAYKNIPFYLTSGGYGVFVNDPGPVSFEVGTERTSRVSFSVPGDVLEYFVIYGPTPKEVLRKYTALTGRPALPPAWSFGLWLSTSFTTNYDEATVTSFIQGMEDRDLPLHVFHYDCFWMKAFHWTDLEWDPAMFPDPAGMLRRLKARGLKICTWINPYIAQASKLFEEGKKGGFLMKRPNGDVWQWDMWQPGMGIVDFTNPAATKWFQGKLAEVIDIGVDALKTDFGERIPTDVAYHDGSDPVRMHNYYTQLYNQAVFDLLKEKTGEGVLFARSATVGGQCFPVHWGGDCWSDFEAMAESLRGGLSLCLSGFGFWSHDIGGFEGLPPEALYKRWVAFGLLSSHSRLHGSGSFRVPWQYSDEACDTLRFFTKLKCRLMPYLFGAAVEAHEQGMPVMRAMLLEFPADPAAHTLDRQYMLGESLLVAPVFSDHEVEYYVPAGRWTSFLSGEEIVGPKWVRETHGFLSVPLLVRPNSIISVGAVDQRPDYDFADGVTFEVFALDDGVTATAVVPTMSGGIAGTVSVTRTGERYEAKVDGDVKNWSVVLVGLGEAGTRGLALRPEGGASSASN</sequence>
<evidence type="ECO:0000256" key="4">
    <source>
        <dbReference type="ARBA" id="ARBA00052064"/>
    </source>
</evidence>
<accession>A0A068NW04</accession>
<dbReference type="Proteomes" id="UP000027982">
    <property type="component" value="Chromosome"/>
</dbReference>
<dbReference type="InterPro" id="IPR013780">
    <property type="entry name" value="Glyco_hydro_b"/>
</dbReference>
<dbReference type="Gene3D" id="3.20.20.80">
    <property type="entry name" value="Glycosidases"/>
    <property type="match status" value="1"/>
</dbReference>
<dbReference type="eggNOG" id="COG1501">
    <property type="taxonomic scope" value="Bacteria"/>
</dbReference>
<dbReference type="HOGENOM" id="CLU_000631_10_0_0"/>
<evidence type="ECO:0000256" key="7">
    <source>
        <dbReference type="SAM" id="MobiDB-lite"/>
    </source>
</evidence>
<gene>
    <name evidence="11" type="ORF">OP10G_2421</name>
</gene>
<evidence type="ECO:0000256" key="3">
    <source>
        <dbReference type="ARBA" id="ARBA00023295"/>
    </source>
</evidence>
<dbReference type="SUPFAM" id="SSF117125">
    <property type="entry name" value="Putative glucosidase YicI, C-terminal domain"/>
    <property type="match status" value="1"/>
</dbReference>
<protein>
    <recommendedName>
        <fullName evidence="5">alpha-D-xyloside xylohydrolase</fullName>
        <ecNumber evidence="5">3.2.1.177</ecNumber>
    </recommendedName>
</protein>
<keyword evidence="3 6" id="KW-0326">Glycosidase</keyword>
<reference evidence="11 12" key="1">
    <citation type="journal article" date="2014" name="PLoS ONE">
        <title>The first complete genome sequence of the class fimbriimonadia in the phylum armatimonadetes.</title>
        <authorList>
            <person name="Hu Z.Y."/>
            <person name="Wang Y.Z."/>
            <person name="Im W.T."/>
            <person name="Wang S.Y."/>
            <person name="Zhao G.P."/>
            <person name="Zheng H.J."/>
            <person name="Quan Z.X."/>
        </authorList>
    </citation>
    <scope>NUCLEOTIDE SEQUENCE [LARGE SCALE GENOMIC DNA]</scope>
    <source>
        <strain evidence="11">Gsoil 348</strain>
    </source>
</reference>
<dbReference type="Gene3D" id="2.60.40.1760">
    <property type="entry name" value="glycosyl hydrolase (family 31)"/>
    <property type="match status" value="1"/>
</dbReference>
<feature type="domain" description="Glycoside hydrolase family 31 TIM barrel" evidence="8">
    <location>
        <begin position="273"/>
        <end position="584"/>
    </location>
</feature>